<dbReference type="Proteomes" id="UP000186601">
    <property type="component" value="Unassembled WGS sequence"/>
</dbReference>
<comment type="caution">
    <text evidence="1">The sequence shown here is derived from an EMBL/GenBank/DDBJ whole genome shotgun (WGS) entry which is preliminary data.</text>
</comment>
<protein>
    <submittedName>
        <fullName evidence="1">Uncharacterized protein</fullName>
    </submittedName>
</protein>
<dbReference type="AlphaFoldDB" id="A0A2R6NYX1"/>
<dbReference type="EMBL" id="MLYV02000643">
    <property type="protein sequence ID" value="PSR80746.1"/>
    <property type="molecule type" value="Genomic_DNA"/>
</dbReference>
<proteinExistence type="predicted"/>
<name>A0A2R6NYX1_9APHY</name>
<evidence type="ECO:0000313" key="2">
    <source>
        <dbReference type="Proteomes" id="UP000186601"/>
    </source>
</evidence>
<reference evidence="1 2" key="1">
    <citation type="submission" date="2018-02" db="EMBL/GenBank/DDBJ databases">
        <title>Genome sequence of the basidiomycete white-rot fungus Phlebia centrifuga.</title>
        <authorList>
            <person name="Granchi Z."/>
            <person name="Peng M."/>
            <person name="de Vries R.P."/>
            <person name="Hilden K."/>
            <person name="Makela M.R."/>
            <person name="Grigoriev I."/>
            <person name="Riley R."/>
        </authorList>
    </citation>
    <scope>NUCLEOTIDE SEQUENCE [LARGE SCALE GENOMIC DNA]</scope>
    <source>
        <strain evidence="1 2">FBCC195</strain>
    </source>
</reference>
<keyword evidence="2" id="KW-1185">Reference proteome</keyword>
<gene>
    <name evidence="1" type="ORF">PHLCEN_2v6662</name>
</gene>
<organism evidence="1 2">
    <name type="scientific">Hermanssonia centrifuga</name>
    <dbReference type="NCBI Taxonomy" id="98765"/>
    <lineage>
        <taxon>Eukaryota</taxon>
        <taxon>Fungi</taxon>
        <taxon>Dikarya</taxon>
        <taxon>Basidiomycota</taxon>
        <taxon>Agaricomycotina</taxon>
        <taxon>Agaricomycetes</taxon>
        <taxon>Polyporales</taxon>
        <taxon>Meruliaceae</taxon>
        <taxon>Hermanssonia</taxon>
    </lineage>
</organism>
<accession>A0A2R6NYX1</accession>
<sequence length="79" mass="9046">MSGESTPRLLQKFRTIREVSGFQCASPFDKRASTTLSFIVNFHGFAALDPRSLERCAPIRRMHTWTPPHVALRYQVQVV</sequence>
<evidence type="ECO:0000313" key="1">
    <source>
        <dbReference type="EMBL" id="PSR80746.1"/>
    </source>
</evidence>